<keyword evidence="4" id="KW-1185">Reference proteome</keyword>
<comment type="caution">
    <text evidence="3">The sequence shown here is derived from an EMBL/GenBank/DDBJ whole genome shotgun (WGS) entry which is preliminary data.</text>
</comment>
<dbReference type="PANTHER" id="PTHR40048:SF1">
    <property type="entry name" value="RHAMNOSYL O-METHYLTRANSFERASE"/>
    <property type="match status" value="1"/>
</dbReference>
<dbReference type="EC" id="2.1.1.-" evidence="3"/>
<dbReference type="Gene3D" id="3.40.50.150">
    <property type="entry name" value="Vaccinia Virus protein VP39"/>
    <property type="match status" value="1"/>
</dbReference>
<accession>A0ABS7BVN6</accession>
<dbReference type="Pfam" id="PF13578">
    <property type="entry name" value="Methyltransf_24"/>
    <property type="match status" value="1"/>
</dbReference>
<dbReference type="GO" id="GO:0032259">
    <property type="term" value="P:methylation"/>
    <property type="evidence" value="ECO:0007669"/>
    <property type="project" value="UniProtKB-KW"/>
</dbReference>
<evidence type="ECO:0000256" key="1">
    <source>
        <dbReference type="ARBA" id="ARBA00022603"/>
    </source>
</evidence>
<dbReference type="EMBL" id="JAHZIK010000013">
    <property type="protein sequence ID" value="MBW7452712.1"/>
    <property type="molecule type" value="Genomic_DNA"/>
</dbReference>
<dbReference type="SUPFAM" id="SSF53335">
    <property type="entry name" value="S-adenosyl-L-methionine-dependent methyltransferases"/>
    <property type="match status" value="1"/>
</dbReference>
<dbReference type="SUPFAM" id="SSF58104">
    <property type="entry name" value="Methyl-accepting chemotaxis protein (MCP) signaling domain"/>
    <property type="match status" value="1"/>
</dbReference>
<dbReference type="GO" id="GO:0008168">
    <property type="term" value="F:methyltransferase activity"/>
    <property type="evidence" value="ECO:0007669"/>
    <property type="project" value="UniProtKB-KW"/>
</dbReference>
<gene>
    <name evidence="3" type="ORF">K0U00_01475</name>
</gene>
<organism evidence="3 4">
    <name type="scientific">Paenibacillus sepulcri</name>
    <dbReference type="NCBI Taxonomy" id="359917"/>
    <lineage>
        <taxon>Bacteria</taxon>
        <taxon>Bacillati</taxon>
        <taxon>Bacillota</taxon>
        <taxon>Bacilli</taxon>
        <taxon>Bacillales</taxon>
        <taxon>Paenibacillaceae</taxon>
        <taxon>Paenibacillus</taxon>
    </lineage>
</organism>
<dbReference type="RefSeq" id="WP_210042728.1">
    <property type="nucleotide sequence ID" value="NZ_JBHLVU010000023.1"/>
</dbReference>
<sequence>MKRWTIANPVFEADELNSKLGVSPWSGHRNFAYDLVNFMKPNRIVELGTHFGCSLFSFCQSIKDYEINSEVIAIDTWEGDPQAGFYEQNVLELVKRTKSKFFSEVKLSLDRRTFQEASKDIADNSIDLLHIDGLHTYEAVSEDFNIWLPKLKEEGIMLFHDTADYTGYGSNIFWKEISKLYPSFEFQQSWGLGVLFPKGDQWYQKMLNENMMDKIVLYYFKAENRLNSIKVNDLESMATERFEAMQQMEQMIKERDEIIESQKVLVEERYDAVQQMEQMIKERDEIIESQKVLVEERYDAVQQMEQMIKERDEIIESQKVLSVERFEAIQQMEQMIKERDEVIDAQKKLVEERYVAMLEMEQMIKERDNSLNLLAEGNK</sequence>
<keyword evidence="2 3" id="KW-0808">Transferase</keyword>
<name>A0ABS7BVN6_9BACL</name>
<evidence type="ECO:0000256" key="2">
    <source>
        <dbReference type="ARBA" id="ARBA00022679"/>
    </source>
</evidence>
<protein>
    <submittedName>
        <fullName evidence="3">Class I SAM-dependent methyltransferase</fullName>
        <ecNumber evidence="3">2.1.1.-</ecNumber>
    </submittedName>
</protein>
<dbReference type="InterPro" id="IPR029063">
    <property type="entry name" value="SAM-dependent_MTases_sf"/>
</dbReference>
<proteinExistence type="predicted"/>
<reference evidence="3 4" key="1">
    <citation type="submission" date="2021-07" db="EMBL/GenBank/DDBJ databases">
        <title>Paenibacillus radiodurans sp. nov., isolated from the southeastern edge of Tengger Desert.</title>
        <authorList>
            <person name="Zhang G."/>
        </authorList>
    </citation>
    <scope>NUCLEOTIDE SEQUENCE [LARGE SCALE GENOMIC DNA]</scope>
    <source>
        <strain evidence="3 4">CCM 7311</strain>
    </source>
</reference>
<evidence type="ECO:0000313" key="3">
    <source>
        <dbReference type="EMBL" id="MBW7452712.1"/>
    </source>
</evidence>
<dbReference type="PANTHER" id="PTHR40048">
    <property type="entry name" value="RHAMNOSYL O-METHYLTRANSFERASE"/>
    <property type="match status" value="1"/>
</dbReference>
<keyword evidence="1 3" id="KW-0489">Methyltransferase</keyword>
<dbReference type="Proteomes" id="UP001519887">
    <property type="component" value="Unassembled WGS sequence"/>
</dbReference>
<evidence type="ECO:0000313" key="4">
    <source>
        <dbReference type="Proteomes" id="UP001519887"/>
    </source>
</evidence>